<feature type="domain" description="Carrier" evidence="5">
    <location>
        <begin position="955"/>
        <end position="1029"/>
    </location>
</feature>
<dbReference type="GO" id="GO:0044550">
    <property type="term" value="P:secondary metabolite biosynthetic process"/>
    <property type="evidence" value="ECO:0007669"/>
    <property type="project" value="TreeGrafter"/>
</dbReference>
<evidence type="ECO:0000313" key="7">
    <source>
        <dbReference type="Proteomes" id="UP000482634"/>
    </source>
</evidence>
<organism evidence="6 7">
    <name type="scientific">Pseudomonas brassicae</name>
    <dbReference type="NCBI Taxonomy" id="2708063"/>
    <lineage>
        <taxon>Bacteria</taxon>
        <taxon>Pseudomonadati</taxon>
        <taxon>Pseudomonadota</taxon>
        <taxon>Gammaproteobacteria</taxon>
        <taxon>Pseudomonadales</taxon>
        <taxon>Pseudomonadaceae</taxon>
        <taxon>Pseudomonas</taxon>
    </lineage>
</organism>
<dbReference type="InterPro" id="IPR025110">
    <property type="entry name" value="AMP-bd_C"/>
</dbReference>
<dbReference type="SUPFAM" id="SSF56801">
    <property type="entry name" value="Acetyl-CoA synthetase-like"/>
    <property type="match status" value="1"/>
</dbReference>
<dbReference type="PANTHER" id="PTHR45527">
    <property type="entry name" value="NONRIBOSOMAL PEPTIDE SYNTHETASE"/>
    <property type="match status" value="1"/>
</dbReference>
<dbReference type="Gene3D" id="1.10.1200.10">
    <property type="entry name" value="ACP-like"/>
    <property type="match status" value="1"/>
</dbReference>
<dbReference type="FunFam" id="1.10.1200.10:FF:000005">
    <property type="entry name" value="Nonribosomal peptide synthetase 1"/>
    <property type="match status" value="1"/>
</dbReference>
<dbReference type="SUPFAM" id="SSF47336">
    <property type="entry name" value="ACP-like"/>
    <property type="match status" value="1"/>
</dbReference>
<dbReference type="Gene3D" id="3.30.300.30">
    <property type="match status" value="1"/>
</dbReference>
<dbReference type="Pfam" id="PF13193">
    <property type="entry name" value="AMP-binding_C"/>
    <property type="match status" value="1"/>
</dbReference>
<dbReference type="Pfam" id="PF00668">
    <property type="entry name" value="Condensation"/>
    <property type="match status" value="2"/>
</dbReference>
<dbReference type="Proteomes" id="UP000482634">
    <property type="component" value="Unassembled WGS sequence"/>
</dbReference>
<dbReference type="FunFam" id="2.30.38.10:FF:000001">
    <property type="entry name" value="Non-ribosomal peptide synthetase PvdI"/>
    <property type="match status" value="1"/>
</dbReference>
<dbReference type="InterPro" id="IPR036736">
    <property type="entry name" value="ACP-like_sf"/>
</dbReference>
<dbReference type="Pfam" id="PF00501">
    <property type="entry name" value="AMP-binding"/>
    <property type="match status" value="1"/>
</dbReference>
<dbReference type="PROSITE" id="PS50075">
    <property type="entry name" value="CARRIER"/>
    <property type="match status" value="1"/>
</dbReference>
<dbReference type="Pfam" id="PF00550">
    <property type="entry name" value="PP-binding"/>
    <property type="match status" value="1"/>
</dbReference>
<dbReference type="InterPro" id="IPR010071">
    <property type="entry name" value="AA_adenyl_dom"/>
</dbReference>
<dbReference type="NCBIfam" id="TIGR01733">
    <property type="entry name" value="AA-adenyl-dom"/>
    <property type="match status" value="1"/>
</dbReference>
<accession>A0A6B3NP19</accession>
<dbReference type="Gene3D" id="2.30.38.10">
    <property type="entry name" value="Luciferase, Domain 3"/>
    <property type="match status" value="1"/>
</dbReference>
<dbReference type="Gene3D" id="3.40.50.980">
    <property type="match status" value="2"/>
</dbReference>
<evidence type="ECO:0000256" key="3">
    <source>
        <dbReference type="ARBA" id="ARBA00022450"/>
    </source>
</evidence>
<dbReference type="SUPFAM" id="SSF52777">
    <property type="entry name" value="CoA-dependent acyltransferases"/>
    <property type="match status" value="4"/>
</dbReference>
<dbReference type="EMBL" id="JAAHBU010000074">
    <property type="protein sequence ID" value="NER63596.1"/>
    <property type="molecule type" value="Genomic_DNA"/>
</dbReference>
<comment type="cofactor">
    <cofactor evidence="1">
        <name>pantetheine 4'-phosphate</name>
        <dbReference type="ChEBI" id="CHEBI:47942"/>
    </cofactor>
</comment>
<name>A0A6B3NP19_9PSED</name>
<dbReference type="FunFam" id="3.40.50.980:FF:000001">
    <property type="entry name" value="Non-ribosomal peptide synthetase"/>
    <property type="match status" value="1"/>
</dbReference>
<dbReference type="InterPro" id="IPR006162">
    <property type="entry name" value="Ppantetheine_attach_site"/>
</dbReference>
<dbReference type="InterPro" id="IPR009081">
    <property type="entry name" value="PP-bd_ACP"/>
</dbReference>
<reference evidence="6 7" key="1">
    <citation type="submission" date="2020-02" db="EMBL/GenBank/DDBJ databases">
        <title>Broccoli isolated Pseudomonas sp.</title>
        <authorList>
            <person name="Fujikawa T."/>
            <person name="Sawada H."/>
        </authorList>
    </citation>
    <scope>NUCLEOTIDE SEQUENCE [LARGE SCALE GENOMIC DNA]</scope>
    <source>
        <strain evidence="6 7">MAFF212427</strain>
    </source>
</reference>
<dbReference type="InterPro" id="IPR020845">
    <property type="entry name" value="AMP-binding_CS"/>
</dbReference>
<proteinExistence type="inferred from homology"/>
<dbReference type="GO" id="GO:0043041">
    <property type="term" value="P:amino acid activation for nonribosomal peptide biosynthetic process"/>
    <property type="evidence" value="ECO:0007669"/>
    <property type="project" value="TreeGrafter"/>
</dbReference>
<dbReference type="InterPro" id="IPR000873">
    <property type="entry name" value="AMP-dep_synth/lig_dom"/>
</dbReference>
<dbReference type="Gene3D" id="3.30.559.30">
    <property type="entry name" value="Nonribosomal peptide synthetase, condensation domain"/>
    <property type="match status" value="2"/>
</dbReference>
<keyword evidence="4" id="KW-0597">Phosphoprotein</keyword>
<evidence type="ECO:0000256" key="4">
    <source>
        <dbReference type="ARBA" id="ARBA00022553"/>
    </source>
</evidence>
<evidence type="ECO:0000256" key="1">
    <source>
        <dbReference type="ARBA" id="ARBA00001957"/>
    </source>
</evidence>
<gene>
    <name evidence="6" type="ORF">G3436_06425</name>
</gene>
<dbReference type="GO" id="GO:0005737">
    <property type="term" value="C:cytoplasm"/>
    <property type="evidence" value="ECO:0007669"/>
    <property type="project" value="TreeGrafter"/>
</dbReference>
<dbReference type="PROSITE" id="PS00455">
    <property type="entry name" value="AMP_BINDING"/>
    <property type="match status" value="1"/>
</dbReference>
<keyword evidence="7" id="KW-1185">Reference proteome</keyword>
<dbReference type="FunFam" id="3.30.300.30:FF:000010">
    <property type="entry name" value="Enterobactin synthetase component F"/>
    <property type="match status" value="1"/>
</dbReference>
<evidence type="ECO:0000313" key="6">
    <source>
        <dbReference type="EMBL" id="NER63596.1"/>
    </source>
</evidence>
<dbReference type="Gene3D" id="3.30.559.10">
    <property type="entry name" value="Chloramphenicol acetyltransferase-like domain"/>
    <property type="match status" value="2"/>
</dbReference>
<sequence>MPAADTFALTAAQRDIWLDQMSSGDSPLYTIGGYLELTGAMDPALMQQALQRLLADHDALRTQLLRGAGVDGLPLQTFAPAPVLSLRLDDFSGHTDPVSVAKALVQADMQQVLAMYDAPLYRFRMLRLGAQRHWLCVQVHHLILDGWGFGQMLKALSEIYSTLAAGDVPPACQSSYRQFVSEDEYYQRSARHARDRAYWLDKYQSVPAPLLVARYHYRRAGDLAASRTVVQPLPDTLHERMQQVAGRYQSSAFHVLLAVLHVYFSRTQQRDDWVVGLPLLNRSGARFKDTVGLFAQVSAVRMGFGRDCTFADLVRAVRDELKRDFRHQRFPVSELNRALGLMREERAQLFEVSVSYEPEDHDFRYGTALAHTVKVSNGYENTPLAIHLLTNRYTGNARLYMVYHRAWFDAPQVEALGARLLHLLEQVLENPECAIGGFDLLTPADARQLRQWNTTVTPPGAEPLIHRRIEQVARVAPHSVAALADGQALSYAELNRRANALAHPLIALGVRADDRIAVVARRGLDTLVGLLAVLKSGAAYVPVDPAHPRERLDYLLVDSAPAAVLTHSSLVGRLPEVQVPVIELDRPARDGAAQGNPQLPALTPQHLAYVIYTSGSTGLPKGVMVEHRMLANLVDWHCAAFDLRQGRHASSLAGFGFDAMAWEVWPTLCAGATLHLAPVQEGNEDIEALLRWWRAQPLDVSFLPTPVAEFAFSQGQDHPTLQTLLIGGDRLRQFARNQRYAVINNYGPTETTVVATSGQVEAGAALHIGRPIANTRLHVLDEQMQPVPPGVTGELYIAGAGVARGYLNRPQLTAERFVQDPFSADPQARLYRSGDLVRWNAQGNLDYLGRNDDQVKIRGVRIELGEIEAALACHPGVKEAVVLVRDERLLAWFTEAFAVDPEALRQSLRERLPAYMVPLAYTRLNALPLTRNGKLDRRALPAPEPGALLGCLHEPAQGAVEIGMAALWAEVLEVERVGRHDNFFELGGHSLLAVKLVERLRQAGLNVDVHVLLGQPTVAALAASVGQGQAVEVPPNRVPPGCLQITPSMLSLTQLDQAAIDCIVASVPGGVANVQEIYPLATLQQGILYHHLSAAQGDPYLLQWRLAFDSPQRLHTWADALQVLVDRHDILRTAFVWEGLENPQQVVLRTVTMAVQQVYFDAPAEAADAPLIERLQQRFDARHHRMDLAQAPLMRLVYAVEPGTEQVVALLLFHHLILDNTAMEVVCRELHSVLFDQPADLQPPVPYRNYVAEVHLRDDEARHSRFFTQMLGSLDEPTLPFGLQDVHSEGRGIEEARAALDHDLAQRLREQARQAGVSAASLMHL</sequence>
<protein>
    <submittedName>
        <fullName evidence="6">Amino acid adenylation domain-containing protein</fullName>
    </submittedName>
</protein>
<feature type="non-terminal residue" evidence="6">
    <location>
        <position position="1325"/>
    </location>
</feature>
<dbReference type="InterPro" id="IPR023213">
    <property type="entry name" value="CAT-like_dom_sf"/>
</dbReference>
<comment type="similarity">
    <text evidence="2">Belongs to the ATP-dependent AMP-binding enzyme family.</text>
</comment>
<dbReference type="RefSeq" id="WP_163942605.1">
    <property type="nucleotide sequence ID" value="NZ_JAAHBU010000074.1"/>
</dbReference>
<dbReference type="PROSITE" id="PS00012">
    <property type="entry name" value="PHOSPHOPANTETHEINE"/>
    <property type="match status" value="1"/>
</dbReference>
<evidence type="ECO:0000259" key="5">
    <source>
        <dbReference type="PROSITE" id="PS50075"/>
    </source>
</evidence>
<evidence type="ECO:0000256" key="2">
    <source>
        <dbReference type="ARBA" id="ARBA00006432"/>
    </source>
</evidence>
<dbReference type="PANTHER" id="PTHR45527:SF1">
    <property type="entry name" value="FATTY ACID SYNTHASE"/>
    <property type="match status" value="1"/>
</dbReference>
<dbReference type="GO" id="GO:0003824">
    <property type="term" value="F:catalytic activity"/>
    <property type="evidence" value="ECO:0007669"/>
    <property type="project" value="InterPro"/>
</dbReference>
<dbReference type="GO" id="GO:0031177">
    <property type="term" value="F:phosphopantetheine binding"/>
    <property type="evidence" value="ECO:0007669"/>
    <property type="project" value="TreeGrafter"/>
</dbReference>
<dbReference type="CDD" id="cd17651">
    <property type="entry name" value="A_NRPS_VisG_like"/>
    <property type="match status" value="1"/>
</dbReference>
<keyword evidence="3" id="KW-0596">Phosphopantetheine</keyword>
<dbReference type="InterPro" id="IPR001242">
    <property type="entry name" value="Condensation_dom"/>
</dbReference>
<comment type="caution">
    <text evidence="6">The sequence shown here is derived from an EMBL/GenBank/DDBJ whole genome shotgun (WGS) entry which is preliminary data.</text>
</comment>
<dbReference type="InterPro" id="IPR045851">
    <property type="entry name" value="AMP-bd_C_sf"/>
</dbReference>